<dbReference type="Gene3D" id="3.40.50.300">
    <property type="entry name" value="P-loop containing nucleotide triphosphate hydrolases"/>
    <property type="match status" value="1"/>
</dbReference>
<proteinExistence type="predicted"/>
<accession>X1I6D0</accession>
<dbReference type="Pfam" id="PF03237">
    <property type="entry name" value="Terminase_6N"/>
    <property type="match status" value="1"/>
</dbReference>
<dbReference type="InterPro" id="IPR027417">
    <property type="entry name" value="P-loop_NTPase"/>
</dbReference>
<feature type="non-terminal residue" evidence="1">
    <location>
        <position position="186"/>
    </location>
</feature>
<organism evidence="1">
    <name type="scientific">marine sediment metagenome</name>
    <dbReference type="NCBI Taxonomy" id="412755"/>
    <lineage>
        <taxon>unclassified sequences</taxon>
        <taxon>metagenomes</taxon>
        <taxon>ecological metagenomes</taxon>
    </lineage>
</organism>
<dbReference type="EMBL" id="BARU01043005">
    <property type="protein sequence ID" value="GAH77262.1"/>
    <property type="molecule type" value="Genomic_DNA"/>
</dbReference>
<evidence type="ECO:0000313" key="1">
    <source>
        <dbReference type="EMBL" id="GAH77262.1"/>
    </source>
</evidence>
<name>X1I6D0_9ZZZZ</name>
<sequence>MSLASELIKKTEKERIAILGNLSDKEFLKIKYDWKFWARPEQRIPKGEWVFWLINAGRGFGKTRTGAEWIIEQVRQGYKRIGLIGPTSSAIRDVMIEGDSGILTISRPDFRPLYEPSKRKLTWSNGATAHLYSAEEPDRIRGSQHQKIWIDELATFKYASETWDMSKLSLRLGPNPQICITTTPKP</sequence>
<protein>
    <submittedName>
        <fullName evidence="1">Uncharacterized protein</fullName>
    </submittedName>
</protein>
<dbReference type="AlphaFoldDB" id="X1I6D0"/>
<comment type="caution">
    <text evidence="1">The sequence shown here is derived from an EMBL/GenBank/DDBJ whole genome shotgun (WGS) entry which is preliminary data.</text>
</comment>
<gene>
    <name evidence="1" type="ORF">S03H2_65953</name>
</gene>
<reference evidence="1" key="1">
    <citation type="journal article" date="2014" name="Front. Microbiol.">
        <title>High frequency of phylogenetically diverse reductive dehalogenase-homologous genes in deep subseafloor sedimentary metagenomes.</title>
        <authorList>
            <person name="Kawai M."/>
            <person name="Futagami T."/>
            <person name="Toyoda A."/>
            <person name="Takaki Y."/>
            <person name="Nishi S."/>
            <person name="Hori S."/>
            <person name="Arai W."/>
            <person name="Tsubouchi T."/>
            <person name="Morono Y."/>
            <person name="Uchiyama I."/>
            <person name="Ito T."/>
            <person name="Fujiyama A."/>
            <person name="Inagaki F."/>
            <person name="Takami H."/>
        </authorList>
    </citation>
    <scope>NUCLEOTIDE SEQUENCE</scope>
    <source>
        <strain evidence="1">Expedition CK06-06</strain>
    </source>
</reference>